<evidence type="ECO:0000313" key="2">
    <source>
        <dbReference type="EnsemblMetazoa" id="BGLB018768-PA"/>
    </source>
</evidence>
<dbReference type="EnsemblMetazoa" id="BGLB018768-RA">
    <property type="protein sequence ID" value="BGLB018768-PA"/>
    <property type="gene ID" value="BGLB018768"/>
</dbReference>
<dbReference type="VEuPathDB" id="VectorBase:BGLB018768"/>
<dbReference type="AlphaFoldDB" id="A0A2C9KFM0"/>
<dbReference type="KEGG" id="bgt:106066859"/>
<sequence>MSGRVDFNTCRLVSYGITNQTGFVSQGEMEVSVKLTPSGCSKLATVSNTTTSLCFTSTSGLNVYCLGDSGAPVYCQAPTNGEWILVGVTQVASSCGSSPEFRVIPYPG</sequence>
<dbReference type="Proteomes" id="UP000076420">
    <property type="component" value="Unassembled WGS sequence"/>
</dbReference>
<evidence type="ECO:0000313" key="3">
    <source>
        <dbReference type="Proteomes" id="UP000076420"/>
    </source>
</evidence>
<reference evidence="2" key="1">
    <citation type="submission" date="2020-05" db="UniProtKB">
        <authorList>
            <consortium name="EnsemblMetazoa"/>
        </authorList>
    </citation>
    <scope>IDENTIFICATION</scope>
    <source>
        <strain evidence="2">BB02</strain>
    </source>
</reference>
<proteinExistence type="predicted"/>
<dbReference type="InterPro" id="IPR001254">
    <property type="entry name" value="Trypsin_dom"/>
</dbReference>
<feature type="domain" description="Peptidase S1" evidence="1">
    <location>
        <begin position="9"/>
        <end position="98"/>
    </location>
</feature>
<dbReference type="GO" id="GO:0004252">
    <property type="term" value="F:serine-type endopeptidase activity"/>
    <property type="evidence" value="ECO:0007669"/>
    <property type="project" value="InterPro"/>
</dbReference>
<dbReference type="GO" id="GO:0006508">
    <property type="term" value="P:proteolysis"/>
    <property type="evidence" value="ECO:0007669"/>
    <property type="project" value="InterPro"/>
</dbReference>
<dbReference type="InterPro" id="IPR043504">
    <property type="entry name" value="Peptidase_S1_PA_chymotrypsin"/>
</dbReference>
<evidence type="ECO:0000259" key="1">
    <source>
        <dbReference type="Pfam" id="PF00089"/>
    </source>
</evidence>
<dbReference type="Gene3D" id="2.40.10.10">
    <property type="entry name" value="Trypsin-like serine proteases"/>
    <property type="match status" value="1"/>
</dbReference>
<dbReference type="SUPFAM" id="SSF50494">
    <property type="entry name" value="Trypsin-like serine proteases"/>
    <property type="match status" value="1"/>
</dbReference>
<accession>A0A2C9KFM0</accession>
<protein>
    <recommendedName>
        <fullName evidence="1">Peptidase S1 domain-containing protein</fullName>
    </recommendedName>
</protein>
<organism evidence="2 3">
    <name type="scientific">Biomphalaria glabrata</name>
    <name type="common">Bloodfluke planorb</name>
    <name type="synonym">Freshwater snail</name>
    <dbReference type="NCBI Taxonomy" id="6526"/>
    <lineage>
        <taxon>Eukaryota</taxon>
        <taxon>Metazoa</taxon>
        <taxon>Spiralia</taxon>
        <taxon>Lophotrochozoa</taxon>
        <taxon>Mollusca</taxon>
        <taxon>Gastropoda</taxon>
        <taxon>Heterobranchia</taxon>
        <taxon>Euthyneura</taxon>
        <taxon>Panpulmonata</taxon>
        <taxon>Hygrophila</taxon>
        <taxon>Lymnaeoidea</taxon>
        <taxon>Planorbidae</taxon>
        <taxon>Biomphalaria</taxon>
    </lineage>
</organism>
<dbReference type="Pfam" id="PF00089">
    <property type="entry name" value="Trypsin"/>
    <property type="match status" value="1"/>
</dbReference>
<dbReference type="STRING" id="6526.A0A2C9KFM0"/>
<gene>
    <name evidence="2" type="primary">106066859</name>
</gene>
<name>A0A2C9KFM0_BIOGL</name>
<dbReference type="InterPro" id="IPR009003">
    <property type="entry name" value="Peptidase_S1_PA"/>
</dbReference>
<dbReference type="VEuPathDB" id="VectorBase:BGLAX_031014"/>